<comment type="caution">
    <text evidence="9">The sequence shown here is derived from an EMBL/GenBank/DDBJ whole genome shotgun (WGS) entry which is preliminary data.</text>
</comment>
<dbReference type="GO" id="GO:0006261">
    <property type="term" value="P:DNA-templated DNA replication"/>
    <property type="evidence" value="ECO:0007669"/>
    <property type="project" value="TreeGrafter"/>
</dbReference>
<dbReference type="GO" id="GO:0009360">
    <property type="term" value="C:DNA polymerase III complex"/>
    <property type="evidence" value="ECO:0007669"/>
    <property type="project" value="TreeGrafter"/>
</dbReference>
<keyword evidence="2" id="KW-0808">Transferase</keyword>
<dbReference type="InterPro" id="IPR048466">
    <property type="entry name" value="DNA_pol3_delta-like_C"/>
</dbReference>
<feature type="non-terminal residue" evidence="9">
    <location>
        <position position="1"/>
    </location>
</feature>
<dbReference type="EMBL" id="LCIR01000036">
    <property type="protein sequence ID" value="KKT58226.1"/>
    <property type="molecule type" value="Genomic_DNA"/>
</dbReference>
<reference evidence="9 10" key="1">
    <citation type="journal article" date="2015" name="Nature">
        <title>rRNA introns, odd ribosomes, and small enigmatic genomes across a large radiation of phyla.</title>
        <authorList>
            <person name="Brown C.T."/>
            <person name="Hug L.A."/>
            <person name="Thomas B.C."/>
            <person name="Sharon I."/>
            <person name="Castelle C.J."/>
            <person name="Singh A."/>
            <person name="Wilkins M.J."/>
            <person name="Williams K.H."/>
            <person name="Banfield J.F."/>
        </authorList>
    </citation>
    <scope>NUCLEOTIDE SEQUENCE [LARGE SCALE GENOMIC DNA]</scope>
</reference>
<dbReference type="GO" id="GO:0003887">
    <property type="term" value="F:DNA-directed DNA polymerase activity"/>
    <property type="evidence" value="ECO:0007669"/>
    <property type="project" value="UniProtKB-KW"/>
</dbReference>
<evidence type="ECO:0000256" key="5">
    <source>
        <dbReference type="ARBA" id="ARBA00022932"/>
    </source>
</evidence>
<dbReference type="PANTHER" id="PTHR34388:SF1">
    <property type="entry name" value="DNA POLYMERASE III SUBUNIT DELTA"/>
    <property type="match status" value="1"/>
</dbReference>
<dbReference type="PANTHER" id="PTHR34388">
    <property type="entry name" value="DNA POLYMERASE III SUBUNIT DELTA"/>
    <property type="match status" value="1"/>
</dbReference>
<comment type="catalytic activity">
    <reaction evidence="7">
        <text>DNA(n) + a 2'-deoxyribonucleoside 5'-triphosphate = DNA(n+1) + diphosphate</text>
        <dbReference type="Rhea" id="RHEA:22508"/>
        <dbReference type="Rhea" id="RHEA-COMP:17339"/>
        <dbReference type="Rhea" id="RHEA-COMP:17340"/>
        <dbReference type="ChEBI" id="CHEBI:33019"/>
        <dbReference type="ChEBI" id="CHEBI:61560"/>
        <dbReference type="ChEBI" id="CHEBI:173112"/>
        <dbReference type="EC" id="2.7.7.7"/>
    </reaction>
</comment>
<keyword evidence="4" id="KW-0235">DNA replication</keyword>
<accession>A0A0G1IFP8</accession>
<proteinExistence type="inferred from homology"/>
<dbReference type="Proteomes" id="UP000034087">
    <property type="component" value="Unassembled WGS sequence"/>
</dbReference>
<evidence type="ECO:0000256" key="2">
    <source>
        <dbReference type="ARBA" id="ARBA00022679"/>
    </source>
</evidence>
<dbReference type="NCBIfam" id="TIGR01128">
    <property type="entry name" value="holA"/>
    <property type="match status" value="1"/>
</dbReference>
<feature type="domain" description="DNA polymerase III delta subunit-like C-terminal" evidence="8">
    <location>
        <begin position="57"/>
        <end position="167"/>
    </location>
</feature>
<gene>
    <name evidence="9" type="ORF">UW53_C0036G0001</name>
</gene>
<dbReference type="GO" id="GO:0003677">
    <property type="term" value="F:DNA binding"/>
    <property type="evidence" value="ECO:0007669"/>
    <property type="project" value="InterPro"/>
</dbReference>
<dbReference type="SUPFAM" id="SSF48019">
    <property type="entry name" value="post-AAA+ oligomerization domain-like"/>
    <property type="match status" value="1"/>
</dbReference>
<protein>
    <recommendedName>
        <fullName evidence="1">DNA-directed DNA polymerase</fullName>
        <ecNumber evidence="1">2.7.7.7</ecNumber>
    </recommendedName>
</protein>
<comment type="similarity">
    <text evidence="6">Belongs to the DNA polymerase HolA subunit family.</text>
</comment>
<evidence type="ECO:0000256" key="3">
    <source>
        <dbReference type="ARBA" id="ARBA00022695"/>
    </source>
</evidence>
<evidence type="ECO:0000256" key="1">
    <source>
        <dbReference type="ARBA" id="ARBA00012417"/>
    </source>
</evidence>
<keyword evidence="3" id="KW-0548">Nucleotidyltransferase</keyword>
<evidence type="ECO:0000256" key="6">
    <source>
        <dbReference type="ARBA" id="ARBA00034754"/>
    </source>
</evidence>
<evidence type="ECO:0000256" key="7">
    <source>
        <dbReference type="ARBA" id="ARBA00049244"/>
    </source>
</evidence>
<evidence type="ECO:0000313" key="9">
    <source>
        <dbReference type="EMBL" id="KKT58226.1"/>
    </source>
</evidence>
<organism evidence="9 10">
    <name type="scientific">Candidatus Giovannonibacteria bacterium GW2011_GWA1_44_25</name>
    <dbReference type="NCBI Taxonomy" id="1618645"/>
    <lineage>
        <taxon>Bacteria</taxon>
        <taxon>Candidatus Giovannoniibacteriota</taxon>
    </lineage>
</organism>
<keyword evidence="5" id="KW-0239">DNA-directed DNA polymerase</keyword>
<evidence type="ECO:0000256" key="4">
    <source>
        <dbReference type="ARBA" id="ARBA00022705"/>
    </source>
</evidence>
<dbReference type="Gene3D" id="1.10.8.60">
    <property type="match status" value="1"/>
</dbReference>
<name>A0A0G1IFP8_9BACT</name>
<dbReference type="EC" id="2.7.7.7" evidence="1"/>
<dbReference type="AlphaFoldDB" id="A0A0G1IFP8"/>
<sequence length="168" mass="18739">SLDIDFASDAIDFLVANRGADLWRLDSEIRKLADYKVKGILSKSQVEELTAAGADYKVFELTDAMARKDKKKAIAALYKTLDGGEKPTEMLGLLAWQIRNLLRFKMNPNNPAELKLHPFVLEKTKTAAKLFSIEELKTILSRIIDLDLTLKTSDSDAKTALSLLIAEL</sequence>
<dbReference type="Pfam" id="PF21694">
    <property type="entry name" value="DNA_pol3_delta_C"/>
    <property type="match status" value="1"/>
</dbReference>
<dbReference type="InterPro" id="IPR005790">
    <property type="entry name" value="DNA_polIII_delta"/>
</dbReference>
<dbReference type="Gene3D" id="1.20.272.10">
    <property type="match status" value="1"/>
</dbReference>
<evidence type="ECO:0000259" key="8">
    <source>
        <dbReference type="Pfam" id="PF21694"/>
    </source>
</evidence>
<evidence type="ECO:0000313" key="10">
    <source>
        <dbReference type="Proteomes" id="UP000034087"/>
    </source>
</evidence>
<dbReference type="InterPro" id="IPR008921">
    <property type="entry name" value="DNA_pol3_clamp-load_cplx_C"/>
</dbReference>